<dbReference type="Proteomes" id="UP000594014">
    <property type="component" value="Chromosome"/>
</dbReference>
<protein>
    <submittedName>
        <fullName evidence="1">2-dehydropantoate 2-reductase</fullName>
    </submittedName>
</protein>
<dbReference type="EMBL" id="CP042469">
    <property type="protein sequence ID" value="QOX62625.1"/>
    <property type="molecule type" value="Genomic_DNA"/>
</dbReference>
<sequence>MKIAIVGAGAMGCLYGAKLSTVSENEVYLIDVWKDHIEAVRSKGLVMEENGVLVTYDRVKGTSDPEEAGFCDLAIVFVKSTLTSMAVKSNKAVFGPKTIALTLQNGLGNIDLIRAEIGEQNVIAGTTAHGATMLGPGAMRHAGSGKTIIGELDGKQTERIRRISALFTEAGLETDISDNVLGLVWDKLMVNVGINALTGITKLHNGALLDHPEIEALLEAAVSEAHAVAEAKGIRLSFEDPIGHTKDVCKATAANKSSMLQDILNHKTTEIDMINGAIVREGASAGIPTPVNYVLTNLIRFMQK</sequence>
<evidence type="ECO:0000313" key="2">
    <source>
        <dbReference type="Proteomes" id="UP000594014"/>
    </source>
</evidence>
<name>A0ACD1A8G9_9FIRM</name>
<reference evidence="1" key="1">
    <citation type="submission" date="2019-08" db="EMBL/GenBank/DDBJ databases">
        <title>Genome sequence of Clostridiales bacterium MT110.</title>
        <authorList>
            <person name="Cao J."/>
        </authorList>
    </citation>
    <scope>NUCLEOTIDE SEQUENCE</scope>
    <source>
        <strain evidence="1">MT110</strain>
    </source>
</reference>
<keyword evidence="2" id="KW-1185">Reference proteome</keyword>
<evidence type="ECO:0000313" key="1">
    <source>
        <dbReference type="EMBL" id="QOX62625.1"/>
    </source>
</evidence>
<proteinExistence type="predicted"/>
<gene>
    <name evidence="1" type="ORF">FRZ06_04325</name>
</gene>
<accession>A0ACD1A8G9</accession>
<organism evidence="1 2">
    <name type="scientific">Anoxybacterium hadale</name>
    <dbReference type="NCBI Taxonomy" id="3408580"/>
    <lineage>
        <taxon>Bacteria</taxon>
        <taxon>Bacillati</taxon>
        <taxon>Bacillota</taxon>
        <taxon>Clostridia</taxon>
        <taxon>Peptostreptococcales</taxon>
        <taxon>Anaerovoracaceae</taxon>
        <taxon>Anoxybacterium</taxon>
    </lineage>
</organism>